<organism evidence="1 2">
    <name type="scientific">Camelina sativa</name>
    <name type="common">False flax</name>
    <name type="synonym">Myagrum sativum</name>
    <dbReference type="NCBI Taxonomy" id="90675"/>
    <lineage>
        <taxon>Eukaryota</taxon>
        <taxon>Viridiplantae</taxon>
        <taxon>Streptophyta</taxon>
        <taxon>Embryophyta</taxon>
        <taxon>Tracheophyta</taxon>
        <taxon>Spermatophyta</taxon>
        <taxon>Magnoliopsida</taxon>
        <taxon>eudicotyledons</taxon>
        <taxon>Gunneridae</taxon>
        <taxon>Pentapetalae</taxon>
        <taxon>rosids</taxon>
        <taxon>malvids</taxon>
        <taxon>Brassicales</taxon>
        <taxon>Brassicaceae</taxon>
        <taxon>Camelineae</taxon>
        <taxon>Camelina</taxon>
    </lineage>
</organism>
<dbReference type="PANTHER" id="PTHR47481:SF22">
    <property type="entry name" value="RETROTRANSPOSON GAG DOMAIN-CONTAINING PROTEIN"/>
    <property type="match status" value="1"/>
</dbReference>
<accession>A0ABM1QZU8</accession>
<name>A0ABM1QZU8_CAMSA</name>
<sequence>MAAESITVSDNPTLLSVNMTNVTRLTTTNFLMWSRQVHALLNGYALAGYLDGSSIPPSLTITSDVGVVSPNPAFLLWQRQDQLIYSALLGAISVSIQPILSTTETSAQIWKKLSLTYANPSRGHVQQLRQQVRQWKKGTKTIDEFVQGLVTRFDQLALLGKPIDIEDQVDYLVDGLSEDYK</sequence>
<dbReference type="Pfam" id="PF14223">
    <property type="entry name" value="Retrotran_gag_2"/>
    <property type="match status" value="1"/>
</dbReference>
<proteinExistence type="predicted"/>
<reference evidence="2" key="2">
    <citation type="submission" date="2025-08" db="UniProtKB">
        <authorList>
            <consortium name="RefSeq"/>
        </authorList>
    </citation>
    <scope>IDENTIFICATION</scope>
    <source>
        <tissue evidence="2">Leaf</tissue>
    </source>
</reference>
<dbReference type="Proteomes" id="UP000694864">
    <property type="component" value="Chromosome 15"/>
</dbReference>
<keyword evidence="1" id="KW-1185">Reference proteome</keyword>
<evidence type="ECO:0000313" key="2">
    <source>
        <dbReference type="RefSeq" id="XP_019092286.1"/>
    </source>
</evidence>
<gene>
    <name evidence="2" type="primary">LOC109129111</name>
</gene>
<dbReference type="PANTHER" id="PTHR47481">
    <property type="match status" value="1"/>
</dbReference>
<dbReference type="GeneID" id="109129111"/>
<dbReference type="RefSeq" id="XP_019092286.1">
    <property type="nucleotide sequence ID" value="XM_019236741.1"/>
</dbReference>
<evidence type="ECO:0000313" key="1">
    <source>
        <dbReference type="Proteomes" id="UP000694864"/>
    </source>
</evidence>
<reference evidence="1" key="1">
    <citation type="journal article" date="2014" name="Nat. Commun.">
        <title>The emerging biofuel crop Camelina sativa retains a highly undifferentiated hexaploid genome structure.</title>
        <authorList>
            <person name="Kagale S."/>
            <person name="Koh C."/>
            <person name="Nixon J."/>
            <person name="Bollina V."/>
            <person name="Clarke W.E."/>
            <person name="Tuteja R."/>
            <person name="Spillane C."/>
            <person name="Robinson S.J."/>
            <person name="Links M.G."/>
            <person name="Clarke C."/>
            <person name="Higgins E.E."/>
            <person name="Huebert T."/>
            <person name="Sharpe A.G."/>
            <person name="Parkin I.A."/>
        </authorList>
    </citation>
    <scope>NUCLEOTIDE SEQUENCE [LARGE SCALE GENOMIC DNA]</scope>
    <source>
        <strain evidence="1">cv. DH55</strain>
    </source>
</reference>
<protein>
    <submittedName>
        <fullName evidence="2">Uncharacterized protein LOC109129111</fullName>
    </submittedName>
</protein>